<sequence length="641" mass="70096">MTEDAQPNELCGNSVSTARAPFIRSTHVNTQSRGVARLATKRPNDRSHLGSSAKRRLDKVSRKEVVRDLPPDCRKGVAGCHKNRKRFIAHELERLQKSELGLKVLGYSISDDAVHFLCTQADLINRSLAPSSSHSVQQKESNQFEVPLSSDPCSVELAPLPSQYSPAPESTIIPTVIGPRRFFKSGTLSFKGEPLVAVDPLAERVTNDTPGASTSTGAGHSVSVADFMFGKQGPLRPMQPPLSAPGTSRPVSVGSVIGTSVSTPGSRRASSVSPAPTLLNQIVAEAPVSEYSPPFSGISPVPSTSLDLPAMEYSFEPDGDEFRLPTRQQHDKLRRLLWDPCSSSPFIISKHGALEGVDIASRKHWHIDQDPSPTKAAVDDACLVTDGHRSIAVIGHGRDNQQLSLINTEHIKNGVASVVDLQRPWNSSKKGGVSAVASMKQPFLFASGGYDHCVHLWRLKDDLSTPSPEPLSIKHNSQVQSILGIYDTSSKLISAGADCCVHVWDLSSERNVNTLRTSNSVYHVHPTSSPFCTLLELAHREFQFEIRDHRLVPTIAAQRFGYPTLQFHGRFMKGSSLSNYFASGDRDGHVRLWDLRNTEKSCAKIECLNGQKIAHAVFQASRLFVCSEGYQIRILKHDLPL</sequence>
<organism evidence="5 6">
    <name type="scientific">Mycena pura</name>
    <dbReference type="NCBI Taxonomy" id="153505"/>
    <lineage>
        <taxon>Eukaryota</taxon>
        <taxon>Fungi</taxon>
        <taxon>Dikarya</taxon>
        <taxon>Basidiomycota</taxon>
        <taxon>Agaricomycotina</taxon>
        <taxon>Agaricomycetes</taxon>
        <taxon>Agaricomycetidae</taxon>
        <taxon>Agaricales</taxon>
        <taxon>Marasmiineae</taxon>
        <taxon>Mycenaceae</taxon>
        <taxon>Mycena</taxon>
    </lineage>
</organism>
<dbReference type="InterPro" id="IPR001680">
    <property type="entry name" value="WD40_rpt"/>
</dbReference>
<keyword evidence="6" id="KW-1185">Reference proteome</keyword>
<evidence type="ECO:0000313" key="6">
    <source>
        <dbReference type="Proteomes" id="UP001219525"/>
    </source>
</evidence>
<evidence type="ECO:0000313" key="5">
    <source>
        <dbReference type="EMBL" id="KAJ7228837.1"/>
    </source>
</evidence>
<dbReference type="PANTHER" id="PTHR22847:SF637">
    <property type="entry name" value="WD REPEAT DOMAIN 5B"/>
    <property type="match status" value="1"/>
</dbReference>
<evidence type="ECO:0000256" key="2">
    <source>
        <dbReference type="ARBA" id="ARBA00022737"/>
    </source>
</evidence>
<dbReference type="PANTHER" id="PTHR22847">
    <property type="entry name" value="WD40 REPEAT PROTEIN"/>
    <property type="match status" value="1"/>
</dbReference>
<evidence type="ECO:0000256" key="4">
    <source>
        <dbReference type="SAM" id="MobiDB-lite"/>
    </source>
</evidence>
<feature type="repeat" description="WD" evidence="3">
    <location>
        <begin position="578"/>
        <end position="603"/>
    </location>
</feature>
<accession>A0AAD6YTI3</accession>
<keyword evidence="1 3" id="KW-0853">WD repeat</keyword>
<dbReference type="EMBL" id="JARJCW010000002">
    <property type="protein sequence ID" value="KAJ7228837.1"/>
    <property type="molecule type" value="Genomic_DNA"/>
</dbReference>
<dbReference type="GO" id="GO:1990234">
    <property type="term" value="C:transferase complex"/>
    <property type="evidence" value="ECO:0007669"/>
    <property type="project" value="UniProtKB-ARBA"/>
</dbReference>
<protein>
    <submittedName>
        <fullName evidence="5">WD40-repeat-containing domain protein</fullName>
    </submittedName>
</protein>
<dbReference type="AlphaFoldDB" id="A0AAD6YTI3"/>
<feature type="region of interest" description="Disordered" evidence="4">
    <location>
        <begin position="241"/>
        <end position="273"/>
    </location>
</feature>
<dbReference type="Pfam" id="PF00400">
    <property type="entry name" value="WD40"/>
    <property type="match status" value="3"/>
</dbReference>
<dbReference type="InterPro" id="IPR036322">
    <property type="entry name" value="WD40_repeat_dom_sf"/>
</dbReference>
<evidence type="ECO:0000256" key="1">
    <source>
        <dbReference type="ARBA" id="ARBA00022574"/>
    </source>
</evidence>
<dbReference type="PROSITE" id="PS00678">
    <property type="entry name" value="WD_REPEATS_1"/>
    <property type="match status" value="1"/>
</dbReference>
<gene>
    <name evidence="5" type="ORF">GGX14DRAFT_415349</name>
</gene>
<keyword evidence="2" id="KW-0677">Repeat</keyword>
<evidence type="ECO:0000256" key="3">
    <source>
        <dbReference type="PROSITE-ProRule" id="PRU00221"/>
    </source>
</evidence>
<feature type="compositionally biased region" description="Low complexity" evidence="4">
    <location>
        <begin position="250"/>
        <end position="266"/>
    </location>
</feature>
<feature type="region of interest" description="Disordered" evidence="4">
    <location>
        <begin position="40"/>
        <end position="63"/>
    </location>
</feature>
<comment type="caution">
    <text evidence="5">The sequence shown here is derived from an EMBL/GenBank/DDBJ whole genome shotgun (WGS) entry which is preliminary data.</text>
</comment>
<proteinExistence type="predicted"/>
<dbReference type="Gene3D" id="2.130.10.10">
    <property type="entry name" value="YVTN repeat-like/Quinoprotein amine dehydrogenase"/>
    <property type="match status" value="1"/>
</dbReference>
<name>A0AAD6YTI3_9AGAR</name>
<dbReference type="InterPro" id="IPR015943">
    <property type="entry name" value="WD40/YVTN_repeat-like_dom_sf"/>
</dbReference>
<dbReference type="SMART" id="SM00320">
    <property type="entry name" value="WD40"/>
    <property type="match status" value="3"/>
</dbReference>
<dbReference type="PROSITE" id="PS50082">
    <property type="entry name" value="WD_REPEATS_2"/>
    <property type="match status" value="2"/>
</dbReference>
<dbReference type="SUPFAM" id="SSF50978">
    <property type="entry name" value="WD40 repeat-like"/>
    <property type="match status" value="1"/>
</dbReference>
<dbReference type="Proteomes" id="UP001219525">
    <property type="component" value="Unassembled WGS sequence"/>
</dbReference>
<reference evidence="5" key="1">
    <citation type="submission" date="2023-03" db="EMBL/GenBank/DDBJ databases">
        <title>Massive genome expansion in bonnet fungi (Mycena s.s.) driven by repeated elements and novel gene families across ecological guilds.</title>
        <authorList>
            <consortium name="Lawrence Berkeley National Laboratory"/>
            <person name="Harder C.B."/>
            <person name="Miyauchi S."/>
            <person name="Viragh M."/>
            <person name="Kuo A."/>
            <person name="Thoen E."/>
            <person name="Andreopoulos B."/>
            <person name="Lu D."/>
            <person name="Skrede I."/>
            <person name="Drula E."/>
            <person name="Henrissat B."/>
            <person name="Morin E."/>
            <person name="Kohler A."/>
            <person name="Barry K."/>
            <person name="LaButti K."/>
            <person name="Morin E."/>
            <person name="Salamov A."/>
            <person name="Lipzen A."/>
            <person name="Mereny Z."/>
            <person name="Hegedus B."/>
            <person name="Baldrian P."/>
            <person name="Stursova M."/>
            <person name="Weitz H."/>
            <person name="Taylor A."/>
            <person name="Grigoriev I.V."/>
            <person name="Nagy L.G."/>
            <person name="Martin F."/>
            <person name="Kauserud H."/>
        </authorList>
    </citation>
    <scope>NUCLEOTIDE SEQUENCE</scope>
    <source>
        <strain evidence="5">9144</strain>
    </source>
</reference>
<dbReference type="InterPro" id="IPR019775">
    <property type="entry name" value="WD40_repeat_CS"/>
</dbReference>
<feature type="repeat" description="WD" evidence="3">
    <location>
        <begin position="472"/>
        <end position="514"/>
    </location>
</feature>